<dbReference type="InterPro" id="IPR012295">
    <property type="entry name" value="TBP_dom_sf"/>
</dbReference>
<evidence type="ECO:0000256" key="4">
    <source>
        <dbReference type="ARBA" id="ARBA00004496"/>
    </source>
</evidence>
<evidence type="ECO:0000313" key="17">
    <source>
        <dbReference type="EMBL" id="MBS4884647.1"/>
    </source>
</evidence>
<evidence type="ECO:0000256" key="8">
    <source>
        <dbReference type="ARBA" id="ARBA00022490"/>
    </source>
</evidence>
<evidence type="ECO:0000256" key="9">
    <source>
        <dbReference type="ARBA" id="ARBA00022722"/>
    </source>
</evidence>
<dbReference type="InterPro" id="IPR012337">
    <property type="entry name" value="RNaseH-like_sf"/>
</dbReference>
<dbReference type="GO" id="GO:0006298">
    <property type="term" value="P:mismatch repair"/>
    <property type="evidence" value="ECO:0007669"/>
    <property type="project" value="TreeGrafter"/>
</dbReference>
<dbReference type="Gene3D" id="3.30.420.10">
    <property type="entry name" value="Ribonuclease H-like superfamily/Ribonuclease H"/>
    <property type="match status" value="1"/>
</dbReference>
<comment type="function">
    <text evidence="3 14">Endonuclease that specifically degrades the RNA of RNA-DNA hybrids.</text>
</comment>
<keyword evidence="13 14" id="KW-0460">Magnesium</keyword>
<reference evidence="18 19" key="1">
    <citation type="submission" date="2018-08" db="EMBL/GenBank/DDBJ databases">
        <title>A genome reference for cultivated species of the human gut microbiota.</title>
        <authorList>
            <person name="Zou Y."/>
            <person name="Xue W."/>
            <person name="Luo G."/>
        </authorList>
    </citation>
    <scope>NUCLEOTIDE SEQUENCE [LARGE SCALE GENOMIC DNA]</scope>
    <source>
        <strain evidence="18 19">AF35-6BH</strain>
    </source>
</reference>
<dbReference type="InterPro" id="IPR001352">
    <property type="entry name" value="RNase_HII/HIII"/>
</dbReference>
<dbReference type="GO" id="GO:0004523">
    <property type="term" value="F:RNA-DNA hybrid ribonuclease activity"/>
    <property type="evidence" value="ECO:0007669"/>
    <property type="project" value="UniProtKB-UniRule"/>
</dbReference>
<dbReference type="PANTHER" id="PTHR10954">
    <property type="entry name" value="RIBONUCLEASE H2 SUBUNIT A"/>
    <property type="match status" value="1"/>
</dbReference>
<evidence type="ECO:0000256" key="2">
    <source>
        <dbReference type="ARBA" id="ARBA00001946"/>
    </source>
</evidence>
<dbReference type="EC" id="3.1.26.4" evidence="6 14"/>
<evidence type="ECO:0000259" key="16">
    <source>
        <dbReference type="PROSITE" id="PS51975"/>
    </source>
</evidence>
<accession>A0A415PKP6</accession>
<dbReference type="PIRSF" id="PIRSF037748">
    <property type="entry name" value="RnhC"/>
    <property type="match status" value="1"/>
</dbReference>
<evidence type="ECO:0000256" key="10">
    <source>
        <dbReference type="ARBA" id="ARBA00022723"/>
    </source>
</evidence>
<dbReference type="FunFam" id="3.30.420.10:FF:000047">
    <property type="entry name" value="Ribonuclease HIII"/>
    <property type="match status" value="1"/>
</dbReference>
<comment type="similarity">
    <text evidence="5 14">Belongs to the RNase HII family. RnhC subfamily.</text>
</comment>
<evidence type="ECO:0000256" key="3">
    <source>
        <dbReference type="ARBA" id="ARBA00004065"/>
    </source>
</evidence>
<dbReference type="Pfam" id="PF01351">
    <property type="entry name" value="RNase_HII"/>
    <property type="match status" value="1"/>
</dbReference>
<keyword evidence="12 14" id="KW-0378">Hydrolase</keyword>
<evidence type="ECO:0000256" key="1">
    <source>
        <dbReference type="ARBA" id="ARBA00000077"/>
    </source>
</evidence>
<keyword evidence="10 14" id="KW-0479">Metal-binding</keyword>
<dbReference type="GO" id="GO:0003723">
    <property type="term" value="F:RNA binding"/>
    <property type="evidence" value="ECO:0007669"/>
    <property type="project" value="UniProtKB-UniRule"/>
</dbReference>
<evidence type="ECO:0000256" key="11">
    <source>
        <dbReference type="ARBA" id="ARBA00022759"/>
    </source>
</evidence>
<evidence type="ECO:0000313" key="18">
    <source>
        <dbReference type="EMBL" id="RHM13278.1"/>
    </source>
</evidence>
<keyword evidence="11 14" id="KW-0255">Endonuclease</keyword>
<feature type="binding site" evidence="14 15">
    <location>
        <position position="84"/>
    </location>
    <ligand>
        <name>a divalent metal cation</name>
        <dbReference type="ChEBI" id="CHEBI:60240"/>
    </ligand>
</feature>
<feature type="domain" description="RNase H type-2" evidence="16">
    <location>
        <begin position="77"/>
        <end position="288"/>
    </location>
</feature>
<dbReference type="EMBL" id="QRPK01000013">
    <property type="protein sequence ID" value="RHM13278.1"/>
    <property type="molecule type" value="Genomic_DNA"/>
</dbReference>
<comment type="caution">
    <text evidence="18">The sequence shown here is derived from an EMBL/GenBank/DDBJ whole genome shotgun (WGS) entry which is preliminary data.</text>
</comment>
<feature type="binding site" evidence="14 15">
    <location>
        <position position="186"/>
    </location>
    <ligand>
        <name>a divalent metal cation</name>
        <dbReference type="ChEBI" id="CHEBI:60240"/>
    </ligand>
</feature>
<comment type="catalytic activity">
    <reaction evidence="1 14 15">
        <text>Endonucleolytic cleavage to 5'-phosphomonoester.</text>
        <dbReference type="EC" id="3.1.26.4"/>
    </reaction>
</comment>
<dbReference type="HAMAP" id="MF_00053">
    <property type="entry name" value="RNase_HIII"/>
    <property type="match status" value="1"/>
</dbReference>
<dbReference type="Proteomes" id="UP000284868">
    <property type="component" value="Unassembled WGS sequence"/>
</dbReference>
<comment type="cofactor">
    <cofactor evidence="14 15">
        <name>Mn(2+)</name>
        <dbReference type="ChEBI" id="CHEBI:29035"/>
    </cofactor>
    <cofactor evidence="14 15">
        <name>Mg(2+)</name>
        <dbReference type="ChEBI" id="CHEBI:18420"/>
    </cofactor>
    <text evidence="14 15">Manganese or magnesium. Binds 1 divalent metal ion per monomer in the absence of substrate. May bind a second metal ion after substrate binding.</text>
</comment>
<evidence type="ECO:0000256" key="13">
    <source>
        <dbReference type="ARBA" id="ARBA00022842"/>
    </source>
</evidence>
<evidence type="ECO:0000256" key="5">
    <source>
        <dbReference type="ARBA" id="ARBA00008378"/>
    </source>
</evidence>
<evidence type="ECO:0000256" key="15">
    <source>
        <dbReference type="PROSITE-ProRule" id="PRU01319"/>
    </source>
</evidence>
<feature type="binding site" evidence="14 15">
    <location>
        <position position="83"/>
    </location>
    <ligand>
        <name>a divalent metal cation</name>
        <dbReference type="ChEBI" id="CHEBI:60240"/>
    </ligand>
</feature>
<dbReference type="RefSeq" id="WP_118365427.1">
    <property type="nucleotide sequence ID" value="NZ_CAJKGD010000022.1"/>
</dbReference>
<reference evidence="17" key="2">
    <citation type="submission" date="2021-02" db="EMBL/GenBank/DDBJ databases">
        <title>Infant gut strain persistence is associated with maternal origin, phylogeny, and functional potential including surface adhesion and iron acquisition.</title>
        <authorList>
            <person name="Lou Y.C."/>
        </authorList>
    </citation>
    <scope>NUCLEOTIDE SEQUENCE</scope>
    <source>
        <strain evidence="17">L3_108_103G1_dasL3_108_103G1_concoct_2</strain>
    </source>
</reference>
<keyword evidence="9 14" id="KW-0540">Nuclease</keyword>
<dbReference type="Proteomes" id="UP000753219">
    <property type="component" value="Unassembled WGS sequence"/>
</dbReference>
<dbReference type="InterPro" id="IPR024568">
    <property type="entry name" value="RNase_HIII_N"/>
</dbReference>
<evidence type="ECO:0000256" key="7">
    <source>
        <dbReference type="ARBA" id="ARBA00021407"/>
    </source>
</evidence>
<dbReference type="PROSITE" id="PS51975">
    <property type="entry name" value="RNASE_H_2"/>
    <property type="match status" value="1"/>
</dbReference>
<dbReference type="InterPro" id="IPR004641">
    <property type="entry name" value="RNase_HIII"/>
</dbReference>
<dbReference type="SUPFAM" id="SSF53098">
    <property type="entry name" value="Ribonuclease H-like"/>
    <property type="match status" value="1"/>
</dbReference>
<dbReference type="GO" id="GO:0000287">
    <property type="term" value="F:magnesium ion binding"/>
    <property type="evidence" value="ECO:0007669"/>
    <property type="project" value="UniProtKB-UniRule"/>
</dbReference>
<dbReference type="OrthoDB" id="9777935at2"/>
<dbReference type="GO" id="GO:0005737">
    <property type="term" value="C:cytoplasm"/>
    <property type="evidence" value="ECO:0007669"/>
    <property type="project" value="UniProtKB-SubCell"/>
</dbReference>
<dbReference type="CDD" id="cd06590">
    <property type="entry name" value="RNase_HII_bacteria_HIII_like"/>
    <property type="match status" value="1"/>
</dbReference>
<comment type="cofactor">
    <cofactor evidence="2">
        <name>Mg(2+)</name>
        <dbReference type="ChEBI" id="CHEBI:18420"/>
    </cofactor>
</comment>
<dbReference type="InterPro" id="IPR024567">
    <property type="entry name" value="RNase_HII/HIII_dom"/>
</dbReference>
<dbReference type="EMBL" id="JAGZMZ010000020">
    <property type="protein sequence ID" value="MBS4884647.1"/>
    <property type="molecule type" value="Genomic_DNA"/>
</dbReference>
<dbReference type="GO" id="GO:0043137">
    <property type="term" value="P:DNA replication, removal of RNA primer"/>
    <property type="evidence" value="ECO:0007669"/>
    <property type="project" value="TreeGrafter"/>
</dbReference>
<comment type="subcellular location">
    <subcellularLocation>
        <location evidence="4 14">Cytoplasm</location>
    </subcellularLocation>
</comment>
<dbReference type="AlphaFoldDB" id="A0A415PKP6"/>
<dbReference type="GO" id="GO:0032299">
    <property type="term" value="C:ribonuclease H2 complex"/>
    <property type="evidence" value="ECO:0007669"/>
    <property type="project" value="TreeGrafter"/>
</dbReference>
<evidence type="ECO:0000256" key="6">
    <source>
        <dbReference type="ARBA" id="ARBA00012180"/>
    </source>
</evidence>
<dbReference type="NCBIfam" id="TIGR00716">
    <property type="entry name" value="rnhC"/>
    <property type="match status" value="1"/>
</dbReference>
<sequence>MSVKTLTMTKEEMFAFKAKLSTAQVRKTPPYAYYQLKTPDCVITAYTSGKIVFQGVGADAYVDLLAPQKNVSTNISYPQCGSDEVGTGDYFGPVVVCAAFVKEEDVSDLKKLNIQDSKAIDDTTIRTLAPTLIKQLPHSLLILDNAKYNQIHATNNMVAMKAKLHNQAYVHLKHKLGSLPSFCVVDQFVQAASYYRYIQTEKEIVRNLHFETKAENKYLAVACASIIARYAFLKTFDAMEKHYDFHFLKGAGSKVDANIREFVNHFGKEELRNVAKLHFANTKKALDE</sequence>
<evidence type="ECO:0000256" key="14">
    <source>
        <dbReference type="HAMAP-Rule" id="MF_00053"/>
    </source>
</evidence>
<dbReference type="Gene3D" id="3.30.310.10">
    <property type="entry name" value="TATA-Binding Protein"/>
    <property type="match status" value="1"/>
</dbReference>
<organism evidence="18 19">
    <name type="scientific">Amedibacillus dolichus</name>
    <dbReference type="NCBI Taxonomy" id="31971"/>
    <lineage>
        <taxon>Bacteria</taxon>
        <taxon>Bacillati</taxon>
        <taxon>Bacillota</taxon>
        <taxon>Erysipelotrichia</taxon>
        <taxon>Erysipelotrichales</taxon>
        <taxon>Erysipelotrichaceae</taxon>
        <taxon>Amedibacillus</taxon>
    </lineage>
</organism>
<proteinExistence type="inferred from homology"/>
<name>A0A415PKP6_9FIRM</name>
<gene>
    <name evidence="14 18" type="primary">rnhC</name>
    <name evidence="18" type="ORF">DWZ83_04065</name>
    <name evidence="17" type="ORF">KHZ85_07765</name>
</gene>
<dbReference type="InterPro" id="IPR036397">
    <property type="entry name" value="RNaseH_sf"/>
</dbReference>
<keyword evidence="19" id="KW-1185">Reference proteome</keyword>
<evidence type="ECO:0000256" key="12">
    <source>
        <dbReference type="ARBA" id="ARBA00022801"/>
    </source>
</evidence>
<protein>
    <recommendedName>
        <fullName evidence="7 14">Ribonuclease HIII</fullName>
        <shortName evidence="14">RNase HIII</shortName>
        <ecNumber evidence="6 14">3.1.26.4</ecNumber>
    </recommendedName>
</protein>
<evidence type="ECO:0000313" key="19">
    <source>
        <dbReference type="Proteomes" id="UP000284868"/>
    </source>
</evidence>
<dbReference type="PANTHER" id="PTHR10954:SF23">
    <property type="entry name" value="RIBONUCLEASE"/>
    <property type="match status" value="1"/>
</dbReference>
<dbReference type="Pfam" id="PF11858">
    <property type="entry name" value="DUF3378"/>
    <property type="match status" value="1"/>
</dbReference>
<keyword evidence="8 14" id="KW-0963">Cytoplasm</keyword>